<gene>
    <name evidence="3" type="ORF">EV700_2734</name>
</gene>
<dbReference type="EMBL" id="SHKX01000014">
    <property type="protein sequence ID" value="RZU38156.1"/>
    <property type="molecule type" value="Genomic_DNA"/>
</dbReference>
<dbReference type="OrthoDB" id="9812221at2"/>
<comment type="caution">
    <text evidence="3">The sequence shown here is derived from an EMBL/GenBank/DDBJ whole genome shotgun (WGS) entry which is preliminary data.</text>
</comment>
<accession>A0A4V2G3S9</accession>
<keyword evidence="1" id="KW-0812">Transmembrane</keyword>
<evidence type="ECO:0000256" key="2">
    <source>
        <dbReference type="SAM" id="SignalP"/>
    </source>
</evidence>
<feature type="signal peptide" evidence="2">
    <location>
        <begin position="1"/>
        <end position="30"/>
    </location>
</feature>
<name>A0A4V2G3S9_9GAMM</name>
<feature type="chain" id="PRO_5020532704" description="Membrane protein DUF2069" evidence="2">
    <location>
        <begin position="31"/>
        <end position="121"/>
    </location>
</feature>
<dbReference type="Proteomes" id="UP000292423">
    <property type="component" value="Unassembled WGS sequence"/>
</dbReference>
<keyword evidence="2" id="KW-0732">Signal</keyword>
<keyword evidence="4" id="KW-1185">Reference proteome</keyword>
<dbReference type="AlphaFoldDB" id="A0A4V2G3S9"/>
<evidence type="ECO:0000256" key="1">
    <source>
        <dbReference type="SAM" id="Phobius"/>
    </source>
</evidence>
<evidence type="ECO:0000313" key="4">
    <source>
        <dbReference type="Proteomes" id="UP000292423"/>
    </source>
</evidence>
<feature type="transmembrane region" description="Helical" evidence="1">
    <location>
        <begin position="95"/>
        <end position="114"/>
    </location>
</feature>
<evidence type="ECO:0008006" key="5">
    <source>
        <dbReference type="Google" id="ProtNLM"/>
    </source>
</evidence>
<keyword evidence="1" id="KW-0472">Membrane</keyword>
<evidence type="ECO:0000313" key="3">
    <source>
        <dbReference type="EMBL" id="RZU38156.1"/>
    </source>
</evidence>
<protein>
    <recommendedName>
        <fullName evidence="5">Membrane protein DUF2069</fullName>
    </recommendedName>
</protein>
<proteinExistence type="predicted"/>
<reference evidence="3 4" key="1">
    <citation type="submission" date="2019-02" db="EMBL/GenBank/DDBJ databases">
        <title>Genomic Encyclopedia of Type Strains, Phase IV (KMG-IV): sequencing the most valuable type-strain genomes for metagenomic binning, comparative biology and taxonomic classification.</title>
        <authorList>
            <person name="Goeker M."/>
        </authorList>
    </citation>
    <scope>NUCLEOTIDE SEQUENCE [LARGE SCALE GENOMIC DNA]</scope>
    <source>
        <strain evidence="3 4">DSM 105135</strain>
    </source>
</reference>
<feature type="transmembrane region" description="Helical" evidence="1">
    <location>
        <begin position="42"/>
        <end position="58"/>
    </location>
</feature>
<sequence length="121" mass="13449">MPQQRMPWLPQISLGLAAWALLASSGSWLANQTADGVDDGMVWINLLFPALLGVMFGARLRPKYVWGYAVLTLGVTGGLISYAEWIGNRPEGFAILYEVLVMVAVQTAVMLWRFRRNPEPL</sequence>
<feature type="transmembrane region" description="Helical" evidence="1">
    <location>
        <begin position="65"/>
        <end position="83"/>
    </location>
</feature>
<dbReference type="RefSeq" id="WP_130414748.1">
    <property type="nucleotide sequence ID" value="NZ_SHKX01000014.1"/>
</dbReference>
<keyword evidence="1" id="KW-1133">Transmembrane helix</keyword>
<organism evidence="3 4">
    <name type="scientific">Fluviicoccus keumensis</name>
    <dbReference type="NCBI Taxonomy" id="1435465"/>
    <lineage>
        <taxon>Bacteria</taxon>
        <taxon>Pseudomonadati</taxon>
        <taxon>Pseudomonadota</taxon>
        <taxon>Gammaproteobacteria</taxon>
        <taxon>Moraxellales</taxon>
        <taxon>Moraxellaceae</taxon>
        <taxon>Fluviicoccus</taxon>
    </lineage>
</organism>